<feature type="transmembrane region" description="Helical" evidence="8">
    <location>
        <begin position="254"/>
        <end position="276"/>
    </location>
</feature>
<evidence type="ECO:0000313" key="10">
    <source>
        <dbReference type="Proteomes" id="UP000050471"/>
    </source>
</evidence>
<feature type="transmembrane region" description="Helical" evidence="8">
    <location>
        <begin position="326"/>
        <end position="348"/>
    </location>
</feature>
<feature type="transmembrane region" description="Helical" evidence="8">
    <location>
        <begin position="209"/>
        <end position="233"/>
    </location>
</feature>
<keyword evidence="10" id="KW-1185">Reference proteome</keyword>
<organism evidence="9 10">
    <name type="scientific">Aliiroseovarius crassostreae</name>
    <dbReference type="NCBI Taxonomy" id="154981"/>
    <lineage>
        <taxon>Bacteria</taxon>
        <taxon>Pseudomonadati</taxon>
        <taxon>Pseudomonadota</taxon>
        <taxon>Alphaproteobacteria</taxon>
        <taxon>Rhodobacterales</taxon>
        <taxon>Paracoccaceae</taxon>
        <taxon>Aliiroseovarius</taxon>
    </lineage>
</organism>
<dbReference type="RefSeq" id="WP_055192266.1">
    <property type="nucleotide sequence ID" value="NZ_FPBS01000019.1"/>
</dbReference>
<dbReference type="InterPro" id="IPR003445">
    <property type="entry name" value="Cat_transpt"/>
</dbReference>
<comment type="caution">
    <text evidence="9">The sequence shown here is derived from an EMBL/GenBank/DDBJ whole genome shotgun (WGS) entry which is preliminary data.</text>
</comment>
<dbReference type="AlphaFoldDB" id="A0A0P7KGP5"/>
<feature type="transmembrane region" description="Helical" evidence="8">
    <location>
        <begin position="296"/>
        <end position="314"/>
    </location>
</feature>
<evidence type="ECO:0000256" key="3">
    <source>
        <dbReference type="ARBA" id="ARBA00022475"/>
    </source>
</evidence>
<dbReference type="STRING" id="154981.AKJ29_09785"/>
<proteinExistence type="predicted"/>
<keyword evidence="4 8" id="KW-0812">Transmembrane</keyword>
<reference evidence="9 10" key="1">
    <citation type="submission" date="2015-09" db="EMBL/GenBank/DDBJ databases">
        <title>Draft genome sequence of Aliiroseovarius crassostreae CV919-312TSm, the causative agent of Roseovarius Oyster Disease (formerly Juvenile Oyster Disease).</title>
        <authorList>
            <person name="Kessner L."/>
            <person name="Spinard E."/>
            <person name="Nelson D."/>
        </authorList>
    </citation>
    <scope>NUCLEOTIDE SEQUENCE [LARGE SCALE GENOMIC DNA]</scope>
    <source>
        <strain evidence="9 10">CV919-312</strain>
    </source>
</reference>
<dbReference type="Pfam" id="PF02386">
    <property type="entry name" value="TrkH"/>
    <property type="match status" value="1"/>
</dbReference>
<feature type="transmembrane region" description="Helical" evidence="8">
    <location>
        <begin position="48"/>
        <end position="68"/>
    </location>
</feature>
<feature type="transmembrane region" description="Helical" evidence="8">
    <location>
        <begin position="138"/>
        <end position="164"/>
    </location>
</feature>
<evidence type="ECO:0000313" key="9">
    <source>
        <dbReference type="EMBL" id="KPN62504.1"/>
    </source>
</evidence>
<name>A0A0P7KGP5_9RHOB</name>
<dbReference type="PANTHER" id="PTHR32024">
    <property type="entry name" value="TRK SYSTEM POTASSIUM UPTAKE PROTEIN TRKG-RELATED"/>
    <property type="match status" value="1"/>
</dbReference>
<dbReference type="OrthoDB" id="7818483at2"/>
<dbReference type="GO" id="GO:0008324">
    <property type="term" value="F:monoatomic cation transmembrane transporter activity"/>
    <property type="evidence" value="ECO:0007669"/>
    <property type="project" value="InterPro"/>
</dbReference>
<keyword evidence="6" id="KW-0406">Ion transport</keyword>
<accession>A0A0P7KGP5</accession>
<comment type="subcellular location">
    <subcellularLocation>
        <location evidence="1">Cell membrane</location>
        <topology evidence="1">Multi-pass membrane protein</topology>
    </subcellularLocation>
</comment>
<keyword evidence="5 8" id="KW-1133">Transmembrane helix</keyword>
<dbReference type="Proteomes" id="UP000050471">
    <property type="component" value="Unassembled WGS sequence"/>
</dbReference>
<keyword evidence="2" id="KW-0813">Transport</keyword>
<evidence type="ECO:0000256" key="4">
    <source>
        <dbReference type="ARBA" id="ARBA00022692"/>
    </source>
</evidence>
<keyword evidence="7 8" id="KW-0472">Membrane</keyword>
<gene>
    <name evidence="9" type="ORF">AKJ29_09785</name>
</gene>
<dbReference type="EMBL" id="LKBA01000019">
    <property type="protein sequence ID" value="KPN62504.1"/>
    <property type="molecule type" value="Genomic_DNA"/>
</dbReference>
<sequence>MSRLPSSSLVGRILNLPLLVILMGIGSTSMLVPAVYGWFAGEFFESRVFFYGAILFGFLTSFLALAMADRPRSNRPRRHLMALLGLFVLLPIMLAVPFHQALRNTSFLNAYFEMVSALTTTGATLFDTPDRLAETLHLWRALVGWMGGLFIWVSAIAILAPMALGGFEVRARFGARQDAGGIGGGLSQITHVADISQRIRAYGLKLFPVYAGLTLVLWIGLILAGDTAFVAACHAMSTMATSGISPVGGISNSGAGFAGEAIIAVFFIFAISRLTFATDMQSENLRSLLGDAEIRMAFAIILIVPAFLFLRHWIGAYEVDEETNILAGLTSLWGSVFTVLSFLTTTGFESSAWAASRDWSGLQTPGLVLTGLALIGGGVATTAGGAKLMRVYALYLHGRRELEKLVHPSSVGGSGTDARHMRGRGAYMSWVFFMLLAMSLAIVTLALSFTGLDFESTMILTISALTTTGPLAQVASSTPFSYADLSDPAKVIMAGAMVLGRLETLAIIALFNPDSWRR</sequence>
<evidence type="ECO:0000256" key="8">
    <source>
        <dbReference type="SAM" id="Phobius"/>
    </source>
</evidence>
<feature type="transmembrane region" description="Helical" evidence="8">
    <location>
        <begin position="491"/>
        <end position="511"/>
    </location>
</feature>
<keyword evidence="3" id="KW-1003">Cell membrane</keyword>
<evidence type="ECO:0000256" key="7">
    <source>
        <dbReference type="ARBA" id="ARBA00023136"/>
    </source>
</evidence>
<feature type="transmembrane region" description="Helical" evidence="8">
    <location>
        <begin position="368"/>
        <end position="389"/>
    </location>
</feature>
<evidence type="ECO:0000256" key="1">
    <source>
        <dbReference type="ARBA" id="ARBA00004651"/>
    </source>
</evidence>
<evidence type="ECO:0000256" key="5">
    <source>
        <dbReference type="ARBA" id="ARBA00022989"/>
    </source>
</evidence>
<feature type="transmembrane region" description="Helical" evidence="8">
    <location>
        <begin position="80"/>
        <end position="102"/>
    </location>
</feature>
<protein>
    <submittedName>
        <fullName evidence="9">Potassium transporter TrkH</fullName>
    </submittedName>
</protein>
<feature type="transmembrane region" description="Helical" evidence="8">
    <location>
        <begin position="12"/>
        <end position="36"/>
    </location>
</feature>
<evidence type="ECO:0000256" key="2">
    <source>
        <dbReference type="ARBA" id="ARBA00022448"/>
    </source>
</evidence>
<dbReference type="GO" id="GO:0030001">
    <property type="term" value="P:metal ion transport"/>
    <property type="evidence" value="ECO:0007669"/>
    <property type="project" value="UniProtKB-ARBA"/>
</dbReference>
<feature type="transmembrane region" description="Helical" evidence="8">
    <location>
        <begin position="427"/>
        <end position="449"/>
    </location>
</feature>
<evidence type="ECO:0000256" key="6">
    <source>
        <dbReference type="ARBA" id="ARBA00023065"/>
    </source>
</evidence>
<dbReference type="GO" id="GO:0005886">
    <property type="term" value="C:plasma membrane"/>
    <property type="evidence" value="ECO:0007669"/>
    <property type="project" value="UniProtKB-SubCell"/>
</dbReference>
<dbReference type="PANTHER" id="PTHR32024:SF3">
    <property type="entry name" value="TRK SYSTEM POTASSIUM UPTAKE PROTEIN"/>
    <property type="match status" value="1"/>
</dbReference>